<dbReference type="Proteomes" id="UP001169760">
    <property type="component" value="Unassembled WGS sequence"/>
</dbReference>
<dbReference type="EMBL" id="JAUOPB010000006">
    <property type="protein sequence ID" value="MDO6422788.1"/>
    <property type="molecule type" value="Genomic_DNA"/>
</dbReference>
<evidence type="ECO:0000313" key="2">
    <source>
        <dbReference type="Proteomes" id="UP001169760"/>
    </source>
</evidence>
<dbReference type="AlphaFoldDB" id="A0AAW7X8H3"/>
<gene>
    <name evidence="1" type="ORF">Q4521_09900</name>
</gene>
<reference evidence="1" key="1">
    <citation type="submission" date="2023-07" db="EMBL/GenBank/DDBJ databases">
        <title>Genome content predicts the carbon catabolic preferences of heterotrophic bacteria.</title>
        <authorList>
            <person name="Gralka M."/>
        </authorList>
    </citation>
    <scope>NUCLEOTIDE SEQUENCE</scope>
    <source>
        <strain evidence="1">I3M17_2</strain>
    </source>
</reference>
<dbReference type="RefSeq" id="WP_216065045.1">
    <property type="nucleotide sequence ID" value="NZ_JAHKPP010000037.1"/>
</dbReference>
<accession>A0AAW7X8H3</accession>
<evidence type="ECO:0000313" key="1">
    <source>
        <dbReference type="EMBL" id="MDO6422788.1"/>
    </source>
</evidence>
<protein>
    <submittedName>
        <fullName evidence="1">DUF2220 family protein</fullName>
    </submittedName>
</protein>
<sequence>MGCVLDSTLERTDEEGFLTRPRWLDEERLPNRVLDRFLTKLESGQRLSMRVNSKTTPELFDFQDEDVRYQWELLKSLDKEFHILNIKLERNKAHQESYENARLYFNPDKEPLVRHWLNRPAIDPYALVWEAELAKQKHHFDDYGQALFERIVRLPDRGPEQTIKAFARIGKELQKPITLRALSARCFWGDSKFLEHNEQLVRDLFPSVEHNILPRPILMCVHLPEQLEHVLFVENQDTFLALAAANLPNYALVYSAGFRGSALRIRTPGNAVFSFMNHSNNAIKEAFEAWWFEANNKHANNKNASNKDSSNKISTINPIKTWLWGDLDFAGFTILKALRQTFSTIKAWQPGYLPMLNKLETGWGHGHEESGKGLQKDPEQTGCEFTDTVLLPAMREEGGFVDQEVVSLEELMAVLEHGGSE</sequence>
<name>A0AAW7X8H3_9GAMM</name>
<organism evidence="1 2">
    <name type="scientific">Saccharophagus degradans</name>
    <dbReference type="NCBI Taxonomy" id="86304"/>
    <lineage>
        <taxon>Bacteria</taxon>
        <taxon>Pseudomonadati</taxon>
        <taxon>Pseudomonadota</taxon>
        <taxon>Gammaproteobacteria</taxon>
        <taxon>Cellvibrionales</taxon>
        <taxon>Cellvibrionaceae</taxon>
        <taxon>Saccharophagus</taxon>
    </lineage>
</organism>
<comment type="caution">
    <text evidence="1">The sequence shown here is derived from an EMBL/GenBank/DDBJ whole genome shotgun (WGS) entry which is preliminary data.</text>
</comment>
<proteinExistence type="predicted"/>